<dbReference type="AlphaFoldDB" id="A0ABC8QUW5"/>
<proteinExistence type="predicted"/>
<accession>A0ABC8QUW5</accession>
<name>A0ABC8QUW5_9AQUA</name>
<dbReference type="InterPro" id="IPR026960">
    <property type="entry name" value="RVT-Znf"/>
</dbReference>
<feature type="domain" description="Reverse transcriptase zinc-binding" evidence="1">
    <location>
        <begin position="29"/>
        <end position="113"/>
    </location>
</feature>
<comment type="caution">
    <text evidence="2">The sequence shown here is derived from an EMBL/GenBank/DDBJ whole genome shotgun (WGS) entry which is preliminary data.</text>
</comment>
<evidence type="ECO:0000313" key="3">
    <source>
        <dbReference type="Proteomes" id="UP001642360"/>
    </source>
</evidence>
<reference evidence="2 3" key="1">
    <citation type="submission" date="2024-02" db="EMBL/GenBank/DDBJ databases">
        <authorList>
            <person name="Vignale AGUSTIN F."/>
            <person name="Sosa J E."/>
            <person name="Modenutti C."/>
        </authorList>
    </citation>
    <scope>NUCLEOTIDE SEQUENCE [LARGE SCALE GENOMIC DNA]</scope>
</reference>
<gene>
    <name evidence="2" type="ORF">ILEXP_LOCUS3514</name>
</gene>
<dbReference type="Pfam" id="PF13966">
    <property type="entry name" value="zf-RVT"/>
    <property type="match status" value="1"/>
</dbReference>
<keyword evidence="3" id="KW-1185">Reference proteome</keyword>
<sequence>MKQEILESGVFLSDKMDRLIWKLTDSGEFTVKSAWQRVRNSVEIDRVASVIWKQSASPSARHLSWKIYKNAVLVDSNFQRIGVMLASKCVLCGHAVESVEHVFIQCEYSVFIWRKISAFMWISVS</sequence>
<dbReference type="EMBL" id="CAUOFW020000759">
    <property type="protein sequence ID" value="CAK9136531.1"/>
    <property type="molecule type" value="Genomic_DNA"/>
</dbReference>
<evidence type="ECO:0000259" key="1">
    <source>
        <dbReference type="Pfam" id="PF13966"/>
    </source>
</evidence>
<protein>
    <recommendedName>
        <fullName evidence="1">Reverse transcriptase zinc-binding domain-containing protein</fullName>
    </recommendedName>
</protein>
<dbReference type="Proteomes" id="UP001642360">
    <property type="component" value="Unassembled WGS sequence"/>
</dbReference>
<evidence type="ECO:0000313" key="2">
    <source>
        <dbReference type="EMBL" id="CAK9136531.1"/>
    </source>
</evidence>
<organism evidence="2 3">
    <name type="scientific">Ilex paraguariensis</name>
    <name type="common">yerba mate</name>
    <dbReference type="NCBI Taxonomy" id="185542"/>
    <lineage>
        <taxon>Eukaryota</taxon>
        <taxon>Viridiplantae</taxon>
        <taxon>Streptophyta</taxon>
        <taxon>Embryophyta</taxon>
        <taxon>Tracheophyta</taxon>
        <taxon>Spermatophyta</taxon>
        <taxon>Magnoliopsida</taxon>
        <taxon>eudicotyledons</taxon>
        <taxon>Gunneridae</taxon>
        <taxon>Pentapetalae</taxon>
        <taxon>asterids</taxon>
        <taxon>campanulids</taxon>
        <taxon>Aquifoliales</taxon>
        <taxon>Aquifoliaceae</taxon>
        <taxon>Ilex</taxon>
    </lineage>
</organism>